<evidence type="ECO:0000256" key="1">
    <source>
        <dbReference type="SAM" id="MobiDB-lite"/>
    </source>
</evidence>
<evidence type="ECO:0000313" key="4">
    <source>
        <dbReference type="EMBL" id="KAJ3705308.1"/>
    </source>
</evidence>
<dbReference type="EMBL" id="JAMRDG010000001">
    <property type="protein sequence ID" value="KAJ3705308.1"/>
    <property type="molecule type" value="Genomic_DNA"/>
</dbReference>
<feature type="domain" description="Retroviral polymerase SH3-like" evidence="3">
    <location>
        <begin position="54"/>
        <end position="115"/>
    </location>
</feature>
<name>A0AAD5ZWL5_9POAL</name>
<organism evidence="4 5">
    <name type="scientific">Rhynchospora tenuis</name>
    <dbReference type="NCBI Taxonomy" id="198213"/>
    <lineage>
        <taxon>Eukaryota</taxon>
        <taxon>Viridiplantae</taxon>
        <taxon>Streptophyta</taxon>
        <taxon>Embryophyta</taxon>
        <taxon>Tracheophyta</taxon>
        <taxon>Spermatophyta</taxon>
        <taxon>Magnoliopsida</taxon>
        <taxon>Liliopsida</taxon>
        <taxon>Poales</taxon>
        <taxon>Cyperaceae</taxon>
        <taxon>Cyperoideae</taxon>
        <taxon>Rhynchosporeae</taxon>
        <taxon>Rhynchospora</taxon>
    </lineage>
</organism>
<comment type="caution">
    <text evidence="4">The sequence shown here is derived from an EMBL/GenBank/DDBJ whole genome shotgun (WGS) entry which is preliminary data.</text>
</comment>
<feature type="region of interest" description="Disordered" evidence="1">
    <location>
        <begin position="207"/>
        <end position="252"/>
    </location>
</feature>
<dbReference type="PANTHER" id="PTHR11439">
    <property type="entry name" value="GAG-POL-RELATED RETROTRANSPOSON"/>
    <property type="match status" value="1"/>
</dbReference>
<feature type="domain" description="Reverse transcriptase Ty1/copia-type" evidence="2">
    <location>
        <begin position="299"/>
        <end position="542"/>
    </location>
</feature>
<proteinExistence type="predicted"/>
<evidence type="ECO:0008006" key="6">
    <source>
        <dbReference type="Google" id="ProtNLM"/>
    </source>
</evidence>
<accession>A0AAD5ZWL5</accession>
<sequence length="693" mass="76830">MMSKASIPHMYWDEIFSNAVFLINRLPSSTDSHIPYTTLFSSPPDYSFLKVVGCLCFPHTKAYNTHKLQLRAMPCVFLGYSTAQKGYRCLHVDTNRIFVSRNVKFDEQVFSFAKSKGATNSAVSADNIMSGPPLFEVYLRGIQPLQPNIQPNSQSVAAPADLTIQPTIEEHNTLPQPVTPISRLPARDLNHSAARVVSSDRVITPAAQTSATQSAASPSATAAVHTPTPLSPPPIISAPPPSHPMVTRTRDNTRKPRQFPDHLAFLASVSTEPTCFSQANMHAEWRQAMAKELDALAQNQTWILVPPPINQRVIGSKWVFKIKRHSDGSIERYKARLVAKGYHQQEGIDFTDTFSPVVRPTTIMLVLSLAVTSKWVIRQLDVQNAFLHGDLTETVYMSQPPDFIDASKPDHVCLLSKSIYGLKQSPRAWFSKLSQALLNYGFVASHYDPSLFLAHVHNHIVVVLVYVDDIVITGSDSNIVNSCITHLHANFAIKDLGELHYFLGLAVTTTDQGLQLTQTKYIHDLLLRTNMLDAKPTTTPIATVNKLSQFMHSPTLNQWIAVKRVLRYLSGTIEHGLFIHSNSSLQIHAYTDADWAGSSFDRRSTSGYCIYLGKNLISWSAKKQPTVSRSSTEAEYRSLAITCSDQLADIMTKPLSTSRHQFLRTKLNVIQLPLACGGVLMITLDSSISATIG</sequence>
<feature type="compositionally biased region" description="Low complexity" evidence="1">
    <location>
        <begin position="207"/>
        <end position="228"/>
    </location>
</feature>
<dbReference type="Pfam" id="PF25597">
    <property type="entry name" value="SH3_retrovirus"/>
    <property type="match status" value="1"/>
</dbReference>
<protein>
    <recommendedName>
        <fullName evidence="6">Reverse transcriptase Ty1/copia-type domain-containing protein</fullName>
    </recommendedName>
</protein>
<feature type="compositionally biased region" description="Pro residues" evidence="1">
    <location>
        <begin position="229"/>
        <end position="243"/>
    </location>
</feature>
<keyword evidence="5" id="KW-1185">Reference proteome</keyword>
<dbReference type="AlphaFoldDB" id="A0AAD5ZWL5"/>
<evidence type="ECO:0000313" key="5">
    <source>
        <dbReference type="Proteomes" id="UP001210211"/>
    </source>
</evidence>
<dbReference type="SUPFAM" id="SSF56672">
    <property type="entry name" value="DNA/RNA polymerases"/>
    <property type="match status" value="1"/>
</dbReference>
<gene>
    <name evidence="4" type="ORF">LUZ61_009013</name>
</gene>
<evidence type="ECO:0000259" key="3">
    <source>
        <dbReference type="Pfam" id="PF25597"/>
    </source>
</evidence>
<dbReference type="InterPro" id="IPR013103">
    <property type="entry name" value="RVT_2"/>
</dbReference>
<dbReference type="InterPro" id="IPR043502">
    <property type="entry name" value="DNA/RNA_pol_sf"/>
</dbReference>
<dbReference type="Pfam" id="PF07727">
    <property type="entry name" value="RVT_2"/>
    <property type="match status" value="1"/>
</dbReference>
<reference evidence="4 5" key="1">
    <citation type="journal article" date="2022" name="Cell">
        <title>Repeat-based holocentromeres influence genome architecture and karyotype evolution.</title>
        <authorList>
            <person name="Hofstatter P.G."/>
            <person name="Thangavel G."/>
            <person name="Lux T."/>
            <person name="Neumann P."/>
            <person name="Vondrak T."/>
            <person name="Novak P."/>
            <person name="Zhang M."/>
            <person name="Costa L."/>
            <person name="Castellani M."/>
            <person name="Scott A."/>
            <person name="Toegelov H."/>
            <person name="Fuchs J."/>
            <person name="Mata-Sucre Y."/>
            <person name="Dias Y."/>
            <person name="Vanzela A.L.L."/>
            <person name="Huettel B."/>
            <person name="Almeida C.C.S."/>
            <person name="Simkova H."/>
            <person name="Souza G."/>
            <person name="Pedrosa-Harand A."/>
            <person name="Macas J."/>
            <person name="Mayer K.F.X."/>
            <person name="Houben A."/>
            <person name="Marques A."/>
        </authorList>
    </citation>
    <scope>NUCLEOTIDE SEQUENCE [LARGE SCALE GENOMIC DNA]</scope>
    <source>
        <strain evidence="4">RhyTen1mFocal</strain>
    </source>
</reference>
<dbReference type="PANTHER" id="PTHR11439:SF455">
    <property type="entry name" value="RLK (RECEPTOR-LIKE PROTEIN KINASE) 8, PUTATIVE-RELATED"/>
    <property type="match status" value="1"/>
</dbReference>
<dbReference type="Proteomes" id="UP001210211">
    <property type="component" value="Unassembled WGS sequence"/>
</dbReference>
<dbReference type="CDD" id="cd09272">
    <property type="entry name" value="RNase_HI_RT_Ty1"/>
    <property type="match status" value="1"/>
</dbReference>
<dbReference type="InterPro" id="IPR057670">
    <property type="entry name" value="SH3_retrovirus"/>
</dbReference>
<evidence type="ECO:0000259" key="2">
    <source>
        <dbReference type="Pfam" id="PF07727"/>
    </source>
</evidence>